<accession>A0A8A7K6B9</accession>
<protein>
    <submittedName>
        <fullName evidence="7">LptF/LptG family permease</fullName>
    </submittedName>
</protein>
<dbReference type="EMBL" id="CP046640">
    <property type="protein sequence ID" value="QTL96901.1"/>
    <property type="molecule type" value="Genomic_DNA"/>
</dbReference>
<keyword evidence="2" id="KW-1003">Cell membrane</keyword>
<dbReference type="GO" id="GO:0043190">
    <property type="term" value="C:ATP-binding cassette (ABC) transporter complex"/>
    <property type="evidence" value="ECO:0007669"/>
    <property type="project" value="TreeGrafter"/>
</dbReference>
<sequence length="363" mass="41205">MKIIYRYIFIELITPLLFGIAAFAAIFIGTDLLFELIEYYNNYGVELLTLLQLFFLNLPTIIVITFPMATLLGTIMSYGRLSGDNEITALRAGGISVYRLVRPALFLGILMTLFTIGVNEYIVPQANYLNEQIVYQFKHGERMPSTQHNLFLTPLKDGYPDYVLYTKLYDGETGVMQEIIFQDYEEGKPVTLIQAENAVYTGDRWKFLNGHIYRLEPGERIPDLKFEEYDVNNLNYTPAQMARLNKKISDMNFTELIEYINLKKSQGNDVNKELVELHQRISIPFASFIFALLAATLGIQPQRSGGSATGMGLSIIVIFIYYTLMTVGSALGEQGTIPPFLGAWLQNFVFMITGGIMLYRLGR</sequence>
<comment type="subcellular location">
    <subcellularLocation>
        <location evidence="1">Cell membrane</location>
        <topology evidence="1">Multi-pass membrane protein</topology>
    </subcellularLocation>
</comment>
<evidence type="ECO:0000313" key="8">
    <source>
        <dbReference type="Proteomes" id="UP000665020"/>
    </source>
</evidence>
<evidence type="ECO:0000256" key="5">
    <source>
        <dbReference type="ARBA" id="ARBA00023136"/>
    </source>
</evidence>
<dbReference type="AlphaFoldDB" id="A0A8A7K6B9"/>
<feature type="transmembrane region" description="Helical" evidence="6">
    <location>
        <begin position="281"/>
        <end position="299"/>
    </location>
</feature>
<keyword evidence="4 6" id="KW-1133">Transmembrane helix</keyword>
<keyword evidence="3 6" id="KW-0812">Transmembrane</keyword>
<dbReference type="RefSeq" id="WP_230868578.1">
    <property type="nucleotide sequence ID" value="NZ_CP046640.1"/>
</dbReference>
<gene>
    <name evidence="7" type="ORF">GM661_02375</name>
</gene>
<feature type="transmembrane region" description="Helical" evidence="6">
    <location>
        <begin position="343"/>
        <end position="361"/>
    </location>
</feature>
<organism evidence="7 8">
    <name type="scientific">Iocasia fonsfrigidae</name>
    <dbReference type="NCBI Taxonomy" id="2682810"/>
    <lineage>
        <taxon>Bacteria</taxon>
        <taxon>Bacillati</taxon>
        <taxon>Bacillota</taxon>
        <taxon>Clostridia</taxon>
        <taxon>Halanaerobiales</taxon>
        <taxon>Halanaerobiaceae</taxon>
        <taxon>Iocasia</taxon>
    </lineage>
</organism>
<dbReference type="Pfam" id="PF03739">
    <property type="entry name" value="LptF_LptG"/>
    <property type="match status" value="1"/>
</dbReference>
<dbReference type="InterPro" id="IPR005495">
    <property type="entry name" value="LptG/LptF_permease"/>
</dbReference>
<evidence type="ECO:0000256" key="3">
    <source>
        <dbReference type="ARBA" id="ARBA00022692"/>
    </source>
</evidence>
<dbReference type="Proteomes" id="UP000665020">
    <property type="component" value="Chromosome"/>
</dbReference>
<feature type="transmembrane region" description="Helical" evidence="6">
    <location>
        <begin position="311"/>
        <end position="331"/>
    </location>
</feature>
<feature type="transmembrane region" description="Helical" evidence="6">
    <location>
        <begin position="100"/>
        <end position="118"/>
    </location>
</feature>
<dbReference type="KEGG" id="ifn:GM661_02375"/>
<evidence type="ECO:0000313" key="7">
    <source>
        <dbReference type="EMBL" id="QTL96901.1"/>
    </source>
</evidence>
<keyword evidence="8" id="KW-1185">Reference proteome</keyword>
<feature type="transmembrane region" description="Helical" evidence="6">
    <location>
        <begin position="12"/>
        <end position="34"/>
    </location>
</feature>
<evidence type="ECO:0000256" key="4">
    <source>
        <dbReference type="ARBA" id="ARBA00022989"/>
    </source>
</evidence>
<name>A0A8A7K6B9_9FIRM</name>
<proteinExistence type="predicted"/>
<evidence type="ECO:0000256" key="1">
    <source>
        <dbReference type="ARBA" id="ARBA00004651"/>
    </source>
</evidence>
<dbReference type="PANTHER" id="PTHR33529">
    <property type="entry name" value="SLR0882 PROTEIN-RELATED"/>
    <property type="match status" value="1"/>
</dbReference>
<dbReference type="GO" id="GO:0015920">
    <property type="term" value="P:lipopolysaccharide transport"/>
    <property type="evidence" value="ECO:0007669"/>
    <property type="project" value="TreeGrafter"/>
</dbReference>
<keyword evidence="5 6" id="KW-0472">Membrane</keyword>
<feature type="transmembrane region" description="Helical" evidence="6">
    <location>
        <begin position="54"/>
        <end position="79"/>
    </location>
</feature>
<evidence type="ECO:0000256" key="6">
    <source>
        <dbReference type="SAM" id="Phobius"/>
    </source>
</evidence>
<dbReference type="PANTHER" id="PTHR33529:SF6">
    <property type="entry name" value="YJGP_YJGQ FAMILY PERMEASE"/>
    <property type="match status" value="1"/>
</dbReference>
<evidence type="ECO:0000256" key="2">
    <source>
        <dbReference type="ARBA" id="ARBA00022475"/>
    </source>
</evidence>
<reference evidence="7" key="1">
    <citation type="submission" date="2019-12" db="EMBL/GenBank/DDBJ databases">
        <authorList>
            <person name="zhang j."/>
            <person name="sun C.M."/>
        </authorList>
    </citation>
    <scope>NUCLEOTIDE SEQUENCE</scope>
    <source>
        <strain evidence="7">NS-1</strain>
    </source>
</reference>